<keyword evidence="3" id="KW-1185">Reference proteome</keyword>
<sequence>MTLTVAGLPELSWTHGEGDASLDVDGALVLRSAAGVDWTNDALGGEPQHGATSLGFAAPAEFTLSARVTVAGSRTTFDAGALALWSDPDHWAKICFEYSPQGEAMVVTVVTNGWSDDVNSTIVEGDSTHLRVTRIRAGWAFHSSDDGIDWRFVRQFRLEVDGPVQVGFLAQAPQGDTCEARFDRIVLGDTPPADLRDGS</sequence>
<proteinExistence type="predicted"/>
<organism evidence="2 4">
    <name type="scientific">Frigoribacterium faeni</name>
    <dbReference type="NCBI Taxonomy" id="145483"/>
    <lineage>
        <taxon>Bacteria</taxon>
        <taxon>Bacillati</taxon>
        <taxon>Actinomycetota</taxon>
        <taxon>Actinomycetes</taxon>
        <taxon>Micrococcales</taxon>
        <taxon>Microbacteriaceae</taxon>
        <taxon>Frigoribacterium</taxon>
    </lineage>
</organism>
<dbReference type="EMBL" id="JACGWW010000004">
    <property type="protein sequence ID" value="MBA8814341.1"/>
    <property type="molecule type" value="Genomic_DNA"/>
</dbReference>
<reference evidence="1 3" key="1">
    <citation type="submission" date="2019-07" db="EMBL/GenBank/DDBJ databases">
        <title>Whole genome shotgun sequence of Frigoribacterium faeni NBRC 103066.</title>
        <authorList>
            <person name="Hosoyama A."/>
            <person name="Uohara A."/>
            <person name="Ohji S."/>
            <person name="Ichikawa N."/>
        </authorList>
    </citation>
    <scope>NUCLEOTIDE SEQUENCE [LARGE SCALE GENOMIC DNA]</scope>
    <source>
        <strain evidence="1 3">NBRC 103066</strain>
    </source>
</reference>
<evidence type="ECO:0008006" key="5">
    <source>
        <dbReference type="Google" id="ProtNLM"/>
    </source>
</evidence>
<dbReference type="RefSeq" id="WP_146856779.1">
    <property type="nucleotide sequence ID" value="NZ_BAAAHR010000003.1"/>
</dbReference>
<accession>A0A7W3JK23</accession>
<dbReference type="InterPro" id="IPR013320">
    <property type="entry name" value="ConA-like_dom_sf"/>
</dbReference>
<dbReference type="SUPFAM" id="SSF49899">
    <property type="entry name" value="Concanavalin A-like lectins/glucanases"/>
    <property type="match status" value="1"/>
</dbReference>
<dbReference type="Pfam" id="PF07081">
    <property type="entry name" value="DUF1349"/>
    <property type="match status" value="1"/>
</dbReference>
<dbReference type="PANTHER" id="PTHR35332">
    <property type="entry name" value="REGULATION OF ENOLASE PROTEIN 1"/>
    <property type="match status" value="1"/>
</dbReference>
<dbReference type="EMBL" id="BJUV01000038">
    <property type="protein sequence ID" value="GEK84454.1"/>
    <property type="molecule type" value="Genomic_DNA"/>
</dbReference>
<dbReference type="InterPro" id="IPR009784">
    <property type="entry name" value="DUF1349"/>
</dbReference>
<dbReference type="PANTHER" id="PTHR35332:SF2">
    <property type="entry name" value="REGULATION OF ENOLASE PROTEIN 1"/>
    <property type="match status" value="1"/>
</dbReference>
<dbReference type="OrthoDB" id="9808724at2"/>
<comment type="caution">
    <text evidence="2">The sequence shown here is derived from an EMBL/GenBank/DDBJ whole genome shotgun (WGS) entry which is preliminary data.</text>
</comment>
<dbReference type="Gene3D" id="2.60.120.200">
    <property type="match status" value="1"/>
</dbReference>
<name>A0A7W3JK23_9MICO</name>
<dbReference type="Proteomes" id="UP000522688">
    <property type="component" value="Unassembled WGS sequence"/>
</dbReference>
<evidence type="ECO:0000313" key="4">
    <source>
        <dbReference type="Proteomes" id="UP000522688"/>
    </source>
</evidence>
<gene>
    <name evidence="2" type="ORF">FB463_002612</name>
    <name evidence="1" type="ORF">FFA01_27630</name>
</gene>
<reference evidence="2 4" key="2">
    <citation type="submission" date="2020-07" db="EMBL/GenBank/DDBJ databases">
        <title>Sequencing the genomes of 1000 actinobacteria strains.</title>
        <authorList>
            <person name="Klenk H.-P."/>
        </authorList>
    </citation>
    <scope>NUCLEOTIDE SEQUENCE [LARGE SCALE GENOMIC DNA]</scope>
    <source>
        <strain evidence="2 4">DSM 10309</strain>
    </source>
</reference>
<evidence type="ECO:0000313" key="2">
    <source>
        <dbReference type="EMBL" id="MBA8814341.1"/>
    </source>
</evidence>
<protein>
    <recommendedName>
        <fullName evidence="5">DUF1349 domain-containing protein</fullName>
    </recommendedName>
</protein>
<evidence type="ECO:0000313" key="1">
    <source>
        <dbReference type="EMBL" id="GEK84454.1"/>
    </source>
</evidence>
<evidence type="ECO:0000313" key="3">
    <source>
        <dbReference type="Proteomes" id="UP000321154"/>
    </source>
</evidence>
<dbReference type="Proteomes" id="UP000321154">
    <property type="component" value="Unassembled WGS sequence"/>
</dbReference>
<dbReference type="AlphaFoldDB" id="A0A7W3JK23"/>